<comment type="similarity">
    <text evidence="2">Belongs to the autoinducer-2 exporter (AI-2E) (TC 2.A.86) family.</text>
</comment>
<feature type="transmembrane region" description="Helical" evidence="7">
    <location>
        <begin position="636"/>
        <end position="657"/>
    </location>
</feature>
<evidence type="ECO:0000256" key="7">
    <source>
        <dbReference type="SAM" id="Phobius"/>
    </source>
</evidence>
<feature type="transmembrane region" description="Helical" evidence="7">
    <location>
        <begin position="244"/>
        <end position="260"/>
    </location>
</feature>
<evidence type="ECO:0000256" key="1">
    <source>
        <dbReference type="ARBA" id="ARBA00004141"/>
    </source>
</evidence>
<evidence type="ECO:0000256" key="4">
    <source>
        <dbReference type="ARBA" id="ARBA00022989"/>
    </source>
</evidence>
<evidence type="ECO:0000256" key="2">
    <source>
        <dbReference type="ARBA" id="ARBA00009773"/>
    </source>
</evidence>
<evidence type="ECO:0000256" key="5">
    <source>
        <dbReference type="ARBA" id="ARBA00023136"/>
    </source>
</evidence>
<reference evidence="8 9" key="1">
    <citation type="submission" date="2020-06" db="EMBL/GenBank/DDBJ databases">
        <title>WGS assembly of Ceratodon purpureus strain R40.</title>
        <authorList>
            <person name="Carey S.B."/>
            <person name="Jenkins J."/>
            <person name="Shu S."/>
            <person name="Lovell J.T."/>
            <person name="Sreedasyam A."/>
            <person name="Maumus F."/>
            <person name="Tiley G.P."/>
            <person name="Fernandez-Pozo N."/>
            <person name="Barry K."/>
            <person name="Chen C."/>
            <person name="Wang M."/>
            <person name="Lipzen A."/>
            <person name="Daum C."/>
            <person name="Saski C.A."/>
            <person name="Payton A.C."/>
            <person name="Mcbreen J.C."/>
            <person name="Conrad R.E."/>
            <person name="Kollar L.M."/>
            <person name="Olsson S."/>
            <person name="Huttunen S."/>
            <person name="Landis J.B."/>
            <person name="Wickett N.J."/>
            <person name="Johnson M.G."/>
            <person name="Rensing S.A."/>
            <person name="Grimwood J."/>
            <person name="Schmutz J."/>
            <person name="Mcdaniel S.F."/>
        </authorList>
    </citation>
    <scope>NUCLEOTIDE SEQUENCE [LARGE SCALE GENOMIC DNA]</scope>
    <source>
        <strain evidence="8 9">R40</strain>
    </source>
</reference>
<comment type="subcellular location">
    <subcellularLocation>
        <location evidence="1">Membrane</location>
        <topology evidence="1">Multi-pass membrane protein</topology>
    </subcellularLocation>
</comment>
<protein>
    <submittedName>
        <fullName evidence="8">Uncharacterized protein</fullName>
    </submittedName>
</protein>
<evidence type="ECO:0000313" key="8">
    <source>
        <dbReference type="EMBL" id="KAG0568315.1"/>
    </source>
</evidence>
<dbReference type="InterPro" id="IPR002549">
    <property type="entry name" value="AI-2E-like"/>
</dbReference>
<feature type="region of interest" description="Disordered" evidence="6">
    <location>
        <begin position="18"/>
        <end position="90"/>
    </location>
</feature>
<organism evidence="8 9">
    <name type="scientific">Ceratodon purpureus</name>
    <name type="common">Fire moss</name>
    <name type="synonym">Dicranum purpureum</name>
    <dbReference type="NCBI Taxonomy" id="3225"/>
    <lineage>
        <taxon>Eukaryota</taxon>
        <taxon>Viridiplantae</taxon>
        <taxon>Streptophyta</taxon>
        <taxon>Embryophyta</taxon>
        <taxon>Bryophyta</taxon>
        <taxon>Bryophytina</taxon>
        <taxon>Bryopsida</taxon>
        <taxon>Dicranidae</taxon>
        <taxon>Pseudoditrichales</taxon>
        <taxon>Ditrichaceae</taxon>
        <taxon>Ceratodon</taxon>
    </lineage>
</organism>
<evidence type="ECO:0000256" key="6">
    <source>
        <dbReference type="SAM" id="MobiDB-lite"/>
    </source>
</evidence>
<evidence type="ECO:0000313" key="9">
    <source>
        <dbReference type="Proteomes" id="UP000822688"/>
    </source>
</evidence>
<keyword evidence="5 7" id="KW-0472">Membrane</keyword>
<evidence type="ECO:0000256" key="3">
    <source>
        <dbReference type="ARBA" id="ARBA00022692"/>
    </source>
</evidence>
<name>A0A8T0HBM5_CERPU</name>
<keyword evidence="4 7" id="KW-1133">Transmembrane helix</keyword>
<feature type="transmembrane region" description="Helical" evidence="7">
    <location>
        <begin position="313"/>
        <end position="336"/>
    </location>
</feature>
<feature type="transmembrane region" description="Helical" evidence="7">
    <location>
        <begin position="531"/>
        <end position="550"/>
    </location>
</feature>
<feature type="transmembrane region" description="Helical" evidence="7">
    <location>
        <begin position="557"/>
        <end position="578"/>
    </location>
</feature>
<keyword evidence="9" id="KW-1185">Reference proteome</keyword>
<proteinExistence type="inferred from homology"/>
<dbReference type="AlphaFoldDB" id="A0A8T0HBM5"/>
<accession>A0A8T0HBM5</accession>
<comment type="caution">
    <text evidence="8">The sequence shown here is derived from an EMBL/GenBank/DDBJ whole genome shotgun (WGS) entry which is preliminary data.</text>
</comment>
<dbReference type="GO" id="GO:0016020">
    <property type="term" value="C:membrane"/>
    <property type="evidence" value="ECO:0007669"/>
    <property type="project" value="UniProtKB-SubCell"/>
</dbReference>
<sequence length="675" mass="74391">MAKLNTDTRSVKLKRVTFSANAKSKSVPLRNGSSDANPAESERNVITGNGDGDPRPTDSEQTVALANGRRDSSTSASEFVDPPPTSPEAEDIYAVNPNPDFVANEELVVVKHGRDAANFQLAVYIAMAHAGLMVAIAICYGFGLLLKDYWMPIQWALLVSMPLQRVQEAVVKFWMRHLQAGLVEAFFAVPAAMVQALLQTARDVLSLSLAGHDGLEDEVTFGKLFDWLFSLATCTLLFENLGPVYSMAVACVGCAIYWALTHMHSVVSAGLPGWLHHAQERRGTGAIVLDFTVRATRWSNRGVAGTLIRNVQFLVAIQLVVLMMVGFIGGTILFSYKVGVETKDAIIALKLHMDSSRSEPGKGISNWLVTNSTSHYIDSHMIIAYDTVVQKVDKYAEKNNLTAIANTAKEVLSTIAYDEKISSNGKSSPTTEETSFWDKFMAICQILQEKFEKRELKQVMTNMTGGFPILVVLGSNVASFIKQVVMFAVVLFFFITSETGGVMEQALEMVPLSEVTRQKCAFVLDRTISTVFLTTGKSMLFQALFTYLFFRFLKIHFLYMSTSIAMVQGLMPIFPNWVASLPALLQLLAERRFVSGLLTTLIYKFGMDYGICKIQGDVSNSNRYLTGLSIAGGMALFQPAICGVIMGPLILTCIIAIRDLYSEFVLKIVNDYQRI</sequence>
<dbReference type="EMBL" id="CM026427">
    <property type="protein sequence ID" value="KAG0568315.1"/>
    <property type="molecule type" value="Genomic_DNA"/>
</dbReference>
<dbReference type="Proteomes" id="UP000822688">
    <property type="component" value="Chromosome 6"/>
</dbReference>
<dbReference type="PANTHER" id="PTHR21716:SF4">
    <property type="entry name" value="TRANSMEMBRANE PROTEIN 245"/>
    <property type="match status" value="1"/>
</dbReference>
<keyword evidence="3 7" id="KW-0812">Transmembrane</keyword>
<feature type="transmembrane region" description="Helical" evidence="7">
    <location>
        <begin position="121"/>
        <end position="143"/>
    </location>
</feature>
<dbReference type="PANTHER" id="PTHR21716">
    <property type="entry name" value="TRANSMEMBRANE PROTEIN"/>
    <property type="match status" value="1"/>
</dbReference>
<gene>
    <name evidence="8" type="ORF">KC19_6G011300</name>
</gene>
<feature type="transmembrane region" description="Helical" evidence="7">
    <location>
        <begin position="467"/>
        <end position="495"/>
    </location>
</feature>